<sequence length="99" mass="11007">MPIYEYKCEHCHKTFEILQKVNEEPLSECILCHKGSVKKLMSVSSFVLKGAGFYVNDYPSESRKNDKKESTSTSTNESTSKSNSGSTSTKKEKSTAKAS</sequence>
<evidence type="ECO:0000256" key="1">
    <source>
        <dbReference type="SAM" id="MobiDB-lite"/>
    </source>
</evidence>
<dbReference type="InterPro" id="IPR013429">
    <property type="entry name" value="Regulatory_FmdB_Zinc_ribbon"/>
</dbReference>
<comment type="caution">
    <text evidence="3">The sequence shown here is derived from an EMBL/GenBank/DDBJ whole genome shotgun (WGS) entry which is preliminary data.</text>
</comment>
<dbReference type="Proteomes" id="UP000230821">
    <property type="component" value="Unassembled WGS sequence"/>
</dbReference>
<feature type="region of interest" description="Disordered" evidence="1">
    <location>
        <begin position="55"/>
        <end position="99"/>
    </location>
</feature>
<dbReference type="PANTHER" id="PTHR34404:SF2">
    <property type="entry name" value="CONSERVED SERINE RICH PROTEIN"/>
    <property type="match status" value="1"/>
</dbReference>
<evidence type="ECO:0000313" key="4">
    <source>
        <dbReference type="Proteomes" id="UP000230821"/>
    </source>
</evidence>
<name>A0A2G6KCQ9_9BACT</name>
<proteinExistence type="predicted"/>
<evidence type="ECO:0000313" key="3">
    <source>
        <dbReference type="EMBL" id="PIE33160.1"/>
    </source>
</evidence>
<dbReference type="Pfam" id="PF09723">
    <property type="entry name" value="Zn_ribbon_8"/>
    <property type="match status" value="1"/>
</dbReference>
<protein>
    <submittedName>
        <fullName evidence="3">FmdB family transcriptional regulator</fullName>
    </submittedName>
</protein>
<feature type="compositionally biased region" description="Basic and acidic residues" evidence="1">
    <location>
        <begin position="89"/>
        <end position="99"/>
    </location>
</feature>
<reference evidence="3 4" key="1">
    <citation type="submission" date="2017-10" db="EMBL/GenBank/DDBJ databases">
        <title>Novel microbial diversity and functional potential in the marine mammal oral microbiome.</title>
        <authorList>
            <person name="Dudek N.K."/>
            <person name="Sun C.L."/>
            <person name="Burstein D."/>
            <person name="Kantor R.S."/>
            <person name="Aliaga Goltsman D.S."/>
            <person name="Bik E.M."/>
            <person name="Thomas B.C."/>
            <person name="Banfield J.F."/>
            <person name="Relman D.A."/>
        </authorList>
    </citation>
    <scope>NUCLEOTIDE SEQUENCE [LARGE SCALE GENOMIC DNA]</scope>
    <source>
        <strain evidence="3">DOLJORAL78_47_16</strain>
    </source>
</reference>
<evidence type="ECO:0000259" key="2">
    <source>
        <dbReference type="SMART" id="SM00834"/>
    </source>
</evidence>
<feature type="domain" description="Putative regulatory protein FmdB zinc ribbon" evidence="2">
    <location>
        <begin position="1"/>
        <end position="42"/>
    </location>
</feature>
<dbReference type="AlphaFoldDB" id="A0A2G6KCQ9"/>
<accession>A0A2G6KCQ9</accession>
<feature type="compositionally biased region" description="Basic and acidic residues" evidence="1">
    <location>
        <begin position="60"/>
        <end position="70"/>
    </location>
</feature>
<feature type="compositionally biased region" description="Low complexity" evidence="1">
    <location>
        <begin position="71"/>
        <end position="88"/>
    </location>
</feature>
<dbReference type="SMART" id="SM00834">
    <property type="entry name" value="CxxC_CXXC_SSSS"/>
    <property type="match status" value="1"/>
</dbReference>
<dbReference type="EMBL" id="PDSK01000102">
    <property type="protein sequence ID" value="PIE33160.1"/>
    <property type="molecule type" value="Genomic_DNA"/>
</dbReference>
<organism evidence="3 4">
    <name type="scientific">candidate division KSB3 bacterium</name>
    <dbReference type="NCBI Taxonomy" id="2044937"/>
    <lineage>
        <taxon>Bacteria</taxon>
        <taxon>candidate division KSB3</taxon>
    </lineage>
</organism>
<dbReference type="PANTHER" id="PTHR34404">
    <property type="entry name" value="REGULATORY PROTEIN, FMDB FAMILY"/>
    <property type="match status" value="1"/>
</dbReference>
<gene>
    <name evidence="3" type="ORF">CSA56_12585</name>
</gene>
<dbReference type="NCBIfam" id="TIGR02605">
    <property type="entry name" value="CxxC_CxxC_SSSS"/>
    <property type="match status" value="1"/>
</dbReference>